<dbReference type="EMBL" id="JBJQOH010000006">
    <property type="protein sequence ID" value="KAL3685305.1"/>
    <property type="molecule type" value="Genomic_DNA"/>
</dbReference>
<evidence type="ECO:0000256" key="1">
    <source>
        <dbReference type="SAM" id="MobiDB-lite"/>
    </source>
</evidence>
<protein>
    <recommendedName>
        <fullName evidence="2">MULE transposase domain-containing protein</fullName>
    </recommendedName>
</protein>
<evidence type="ECO:0000313" key="3">
    <source>
        <dbReference type="EMBL" id="KAL3685305.1"/>
    </source>
</evidence>
<feature type="compositionally biased region" description="Polar residues" evidence="1">
    <location>
        <begin position="498"/>
        <end position="508"/>
    </location>
</feature>
<accession>A0ABD3H194</accession>
<feature type="region of interest" description="Disordered" evidence="1">
    <location>
        <begin position="494"/>
        <end position="519"/>
    </location>
</feature>
<dbReference type="Pfam" id="PF10551">
    <property type="entry name" value="MULE"/>
    <property type="match status" value="1"/>
</dbReference>
<feature type="domain" description="MULE transposase" evidence="2">
    <location>
        <begin position="150"/>
        <end position="231"/>
    </location>
</feature>
<dbReference type="AlphaFoldDB" id="A0ABD3H194"/>
<reference evidence="3 4" key="1">
    <citation type="submission" date="2024-09" db="EMBL/GenBank/DDBJ databases">
        <title>Chromosome-scale assembly of Riccia sorocarpa.</title>
        <authorList>
            <person name="Paukszto L."/>
        </authorList>
    </citation>
    <scope>NUCLEOTIDE SEQUENCE [LARGE SCALE GENOMIC DNA]</scope>
    <source>
        <strain evidence="3">LP-2024</strain>
        <tissue evidence="3">Aerial parts of the thallus</tissue>
    </source>
</reference>
<proteinExistence type="predicted"/>
<dbReference type="PANTHER" id="PTHR31973:SF187">
    <property type="entry name" value="MUTATOR TRANSPOSASE MUDRA PROTEIN"/>
    <property type="match status" value="1"/>
</dbReference>
<organism evidence="3 4">
    <name type="scientific">Riccia sorocarpa</name>
    <dbReference type="NCBI Taxonomy" id="122646"/>
    <lineage>
        <taxon>Eukaryota</taxon>
        <taxon>Viridiplantae</taxon>
        <taxon>Streptophyta</taxon>
        <taxon>Embryophyta</taxon>
        <taxon>Marchantiophyta</taxon>
        <taxon>Marchantiopsida</taxon>
        <taxon>Marchantiidae</taxon>
        <taxon>Marchantiales</taxon>
        <taxon>Ricciaceae</taxon>
        <taxon>Riccia</taxon>
    </lineage>
</organism>
<dbReference type="Proteomes" id="UP001633002">
    <property type="component" value="Unassembled WGS sequence"/>
</dbReference>
<comment type="caution">
    <text evidence="3">The sequence shown here is derived from an EMBL/GenBank/DDBJ whole genome shotgun (WGS) entry which is preliminary data.</text>
</comment>
<dbReference type="InterPro" id="IPR018289">
    <property type="entry name" value="MULE_transposase_dom"/>
</dbReference>
<keyword evidence="4" id="KW-1185">Reference proteome</keyword>
<name>A0ABD3H194_9MARC</name>
<sequence length="560" mass="64201">MEDIAEISVGDWSEGSVEEILSEEETIEERVDGWRELNDLRWFTEIPAVPAPILATPNPNEENQPTLLAQWKSSAAGKKRAKLNLQGKTLREVEDAAERIKLGETFISFEEFEYCLDCWCALHLRPLCIVDLSIHGYYLGKSDSTLHPTLLFLATTVDGNNKIFVLAYGIAPVEDRETWSWFVNNLKRSIHGLASQHVLIVSDRQKGLVDAVSEELPANEHVHCTHHLQMNIRRHFGAEVSKFFQRIIYATSKERYDEALRVLEDRYPNGKEAVQYIRAIDPRKFSRYALQLPRYGRVTSNAVECMNAAFLGIRVYGARRLIFELWSYMMKNFYKRRTAAEKSIELLTKYAKGRISEFEEEYGRYVTFNADDNNALVQSNGGAEQWIVKRHPRLSCSCFEPQEMLWPCIHAMSWCKSKGEDYLLYVDKIYFQKSLAACYSQAIPPITEQDLQTSVTCRAPEAAVRRGRARTVRIPNGGGSSKRRSEYIYHVRDEPRMISSQGPRTTPQTEDRAGPSTEVAKVKGVRRCGICREIGHRRDTCQVKKQADALRAQYFQETST</sequence>
<gene>
    <name evidence="3" type="ORF">R1sor_003327</name>
</gene>
<evidence type="ECO:0000259" key="2">
    <source>
        <dbReference type="Pfam" id="PF10551"/>
    </source>
</evidence>
<evidence type="ECO:0000313" key="4">
    <source>
        <dbReference type="Proteomes" id="UP001633002"/>
    </source>
</evidence>
<dbReference type="PANTHER" id="PTHR31973">
    <property type="entry name" value="POLYPROTEIN, PUTATIVE-RELATED"/>
    <property type="match status" value="1"/>
</dbReference>